<dbReference type="PROSITE" id="PS50216">
    <property type="entry name" value="DHHC"/>
    <property type="match status" value="1"/>
</dbReference>
<keyword evidence="11" id="KW-1185">Reference proteome</keyword>
<sequence length="741" mass="85826">MFTDPGAVPKGNAGNDSFTPDGVRNGQLVFKCPKCCSFKPERAHHCSVCQRCPDELVVNSIICYRNAKYGFVQISVDKLDLQDRLEALSYLQKITEAYKNKALPPSKTLFIHFIAFEGIFHSSPDNAQLFSDTELKSSMNVNLSEPKRKTVKHKCKNHLCLVYNIKHLKKIACFKCDKRLESEFQLFEHSQTHLDHPLSCILCHCSFRNVEDYNSHKLTDCKQINKDSLSNFEKYVCTTCHTSFSNKKTFQSHLLVSHGTKLYNNWYGCKLCHQMFEQKKMLYHHYKHVHSDSKCPWEIKKKRDSVSTNSENSNADPSNMEQNEEIEKFQCVHCDRTFNRKSILSVHVKRHLRKQEFACTLCQKTFNQYRNYKRHLQTASHQSKDGLDNHPLFKCERCDKVFASQDALSRHNLRSHASEDRQLKCPLCDFKTMLSASLSRHVNLHTDNRKFICDQCGSCFHTHSALKDHTTYVHSNERNYSCEICGQSFKLKNGLNRHLKTHSTEKQFKCFCGQLYKFRTNLKRHLMNAHKVNDKKSILRVTTEEEGYAMNSPKAVQRKTVKQRKPEDVEENRIDDFDISSLTALSDVDLSCADEVLRETYDNLTKYAAENGETQESFNSILAPVNNLIDHVLQETAEARLKQSADRYPMMNDPLAGVSSQLLNMNYRGNTTCRQYMTSSFGDFSVDQFSQMASKLDSQYLNQQFDNANIICDAFNRPYLPEIQVEDESSFSYTKWLNEIL</sequence>
<feature type="domain" description="C2H2-type" evidence="9">
    <location>
        <begin position="267"/>
        <end position="295"/>
    </location>
</feature>
<evidence type="ECO:0000313" key="11">
    <source>
        <dbReference type="Proteomes" id="UP001367676"/>
    </source>
</evidence>
<keyword evidence="5" id="KW-0862">Zinc</keyword>
<dbReference type="SUPFAM" id="SSF57667">
    <property type="entry name" value="beta-beta-alpha zinc fingers"/>
    <property type="match status" value="4"/>
</dbReference>
<feature type="domain" description="C2H2-type" evidence="9">
    <location>
        <begin position="480"/>
        <end position="507"/>
    </location>
</feature>
<evidence type="ECO:0000256" key="3">
    <source>
        <dbReference type="ARBA" id="ARBA00022737"/>
    </source>
</evidence>
<keyword evidence="4 8" id="KW-0863">Zinc-finger</keyword>
<keyword evidence="6" id="KW-0238">DNA-binding</keyword>
<reference evidence="10 11" key="1">
    <citation type="submission" date="2024-03" db="EMBL/GenBank/DDBJ databases">
        <title>Adaptation during the transition from Ophiocordyceps entomopathogen to insect associate is accompanied by gene loss and intensified selection.</title>
        <authorList>
            <person name="Ward C.M."/>
            <person name="Onetto C.A."/>
            <person name="Borneman A.R."/>
        </authorList>
    </citation>
    <scope>NUCLEOTIDE SEQUENCE [LARGE SCALE GENOMIC DNA]</scope>
    <source>
        <strain evidence="10">AWRI1</strain>
        <tissue evidence="10">Single Adult Female</tissue>
    </source>
</reference>
<evidence type="ECO:0000256" key="8">
    <source>
        <dbReference type="PROSITE-ProRule" id="PRU00042"/>
    </source>
</evidence>
<dbReference type="GO" id="GO:0005634">
    <property type="term" value="C:nucleus"/>
    <property type="evidence" value="ECO:0007669"/>
    <property type="project" value="UniProtKB-SubCell"/>
</dbReference>
<evidence type="ECO:0000256" key="6">
    <source>
        <dbReference type="ARBA" id="ARBA00023125"/>
    </source>
</evidence>
<evidence type="ECO:0000256" key="5">
    <source>
        <dbReference type="ARBA" id="ARBA00022833"/>
    </source>
</evidence>
<dbReference type="FunFam" id="3.30.160.60:FF:000145">
    <property type="entry name" value="Zinc finger protein 574"/>
    <property type="match status" value="1"/>
</dbReference>
<accession>A0AAN9TBL3</accession>
<evidence type="ECO:0000256" key="1">
    <source>
        <dbReference type="ARBA" id="ARBA00004123"/>
    </source>
</evidence>
<dbReference type="GO" id="GO:0010468">
    <property type="term" value="P:regulation of gene expression"/>
    <property type="evidence" value="ECO:0007669"/>
    <property type="project" value="TreeGrafter"/>
</dbReference>
<dbReference type="InterPro" id="IPR036236">
    <property type="entry name" value="Znf_C2H2_sf"/>
</dbReference>
<dbReference type="PROSITE" id="PS00028">
    <property type="entry name" value="ZINC_FINGER_C2H2_1"/>
    <property type="match status" value="8"/>
</dbReference>
<proteinExistence type="predicted"/>
<dbReference type="Proteomes" id="UP001367676">
    <property type="component" value="Unassembled WGS sequence"/>
</dbReference>
<dbReference type="InterPro" id="IPR013087">
    <property type="entry name" value="Znf_C2H2_type"/>
</dbReference>
<evidence type="ECO:0000256" key="4">
    <source>
        <dbReference type="ARBA" id="ARBA00022771"/>
    </source>
</evidence>
<dbReference type="PROSITE" id="PS50157">
    <property type="entry name" value="ZINC_FINGER_C2H2_2"/>
    <property type="match status" value="8"/>
</dbReference>
<evidence type="ECO:0000313" key="10">
    <source>
        <dbReference type="EMBL" id="KAK7580131.1"/>
    </source>
</evidence>
<evidence type="ECO:0000256" key="2">
    <source>
        <dbReference type="ARBA" id="ARBA00022723"/>
    </source>
</evidence>
<keyword evidence="7" id="KW-0539">Nucleus</keyword>
<dbReference type="GO" id="GO:0008270">
    <property type="term" value="F:zinc ion binding"/>
    <property type="evidence" value="ECO:0007669"/>
    <property type="project" value="UniProtKB-KW"/>
</dbReference>
<evidence type="ECO:0000259" key="9">
    <source>
        <dbReference type="PROSITE" id="PS50157"/>
    </source>
</evidence>
<keyword evidence="3" id="KW-0677">Repeat</keyword>
<feature type="domain" description="C2H2-type" evidence="9">
    <location>
        <begin position="235"/>
        <end position="258"/>
    </location>
</feature>
<feature type="domain" description="C2H2-type" evidence="9">
    <location>
        <begin position="393"/>
        <end position="421"/>
    </location>
</feature>
<organism evidence="10 11">
    <name type="scientific">Parthenolecanium corni</name>
    <dbReference type="NCBI Taxonomy" id="536013"/>
    <lineage>
        <taxon>Eukaryota</taxon>
        <taxon>Metazoa</taxon>
        <taxon>Ecdysozoa</taxon>
        <taxon>Arthropoda</taxon>
        <taxon>Hexapoda</taxon>
        <taxon>Insecta</taxon>
        <taxon>Pterygota</taxon>
        <taxon>Neoptera</taxon>
        <taxon>Paraneoptera</taxon>
        <taxon>Hemiptera</taxon>
        <taxon>Sternorrhyncha</taxon>
        <taxon>Coccoidea</taxon>
        <taxon>Coccidae</taxon>
        <taxon>Parthenolecanium</taxon>
    </lineage>
</organism>
<keyword evidence="2" id="KW-0479">Metal-binding</keyword>
<name>A0AAN9TBL3_9HEMI</name>
<evidence type="ECO:0000256" key="7">
    <source>
        <dbReference type="ARBA" id="ARBA00023242"/>
    </source>
</evidence>
<dbReference type="SMART" id="SM00355">
    <property type="entry name" value="ZnF_C2H2"/>
    <property type="match status" value="11"/>
</dbReference>
<dbReference type="PANTHER" id="PTHR16515:SF49">
    <property type="entry name" value="GASTRULA ZINC FINGER PROTEIN XLCGF49.1-LIKE-RELATED"/>
    <property type="match status" value="1"/>
</dbReference>
<feature type="domain" description="C2H2-type" evidence="9">
    <location>
        <begin position="423"/>
        <end position="450"/>
    </location>
</feature>
<dbReference type="EMBL" id="JBBCAQ010000034">
    <property type="protein sequence ID" value="KAK7580131.1"/>
    <property type="molecule type" value="Genomic_DNA"/>
</dbReference>
<feature type="domain" description="C2H2-type" evidence="9">
    <location>
        <begin position="451"/>
        <end position="479"/>
    </location>
</feature>
<feature type="domain" description="C2H2-type" evidence="9">
    <location>
        <begin position="329"/>
        <end position="356"/>
    </location>
</feature>
<dbReference type="Gene3D" id="3.30.160.60">
    <property type="entry name" value="Classic Zinc Finger"/>
    <property type="match status" value="5"/>
</dbReference>
<dbReference type="InterPro" id="IPR050331">
    <property type="entry name" value="Zinc_finger"/>
</dbReference>
<comment type="subcellular location">
    <subcellularLocation>
        <location evidence="1">Nucleus</location>
    </subcellularLocation>
</comment>
<comment type="caution">
    <text evidence="10">The sequence shown here is derived from an EMBL/GenBank/DDBJ whole genome shotgun (WGS) entry which is preliminary data.</text>
</comment>
<protein>
    <recommendedName>
        <fullName evidence="9">C2H2-type domain-containing protein</fullName>
    </recommendedName>
</protein>
<gene>
    <name evidence="10" type="ORF">V9T40_000760</name>
</gene>
<dbReference type="Pfam" id="PF00096">
    <property type="entry name" value="zf-C2H2"/>
    <property type="match status" value="4"/>
</dbReference>
<dbReference type="AlphaFoldDB" id="A0AAN9TBL3"/>
<dbReference type="PANTHER" id="PTHR16515">
    <property type="entry name" value="PR DOMAIN ZINC FINGER PROTEIN"/>
    <property type="match status" value="1"/>
</dbReference>
<feature type="domain" description="C2H2-type" evidence="9">
    <location>
        <begin position="357"/>
        <end position="386"/>
    </location>
</feature>